<dbReference type="AlphaFoldDB" id="A0A183F0F6"/>
<name>A0A183F0F6_9BILA</name>
<evidence type="ECO:0000313" key="2">
    <source>
        <dbReference type="WBParaSite" id="GPUH_0002672701-mRNA-1"/>
    </source>
</evidence>
<feature type="domain" description="RNA helicase aquarius beta-barrel" evidence="1">
    <location>
        <begin position="2"/>
        <end position="136"/>
    </location>
</feature>
<dbReference type="WBParaSite" id="GPUH_0002672701-mRNA-1">
    <property type="protein sequence ID" value="GPUH_0002672701-mRNA-1"/>
    <property type="gene ID" value="GPUH_0002672701"/>
</dbReference>
<sequence length="181" mass="20994">LIGEKSPAVVKADLTISLPRRTDIRTEWESLRKHDVCFLIRCRPKAAVGTKYDIRKPFKEQIDVASVRGCEIEGMLDSDGKVIEEYAAYARKTELPGDMRKFRVWLDENQYRLDTESRQEDALDNIYYSFNLIIRRDPKTNNFKAVLGTIRQLLNTEFVVPDWLHDLILGYGEPNAAHYKS</sequence>
<reference evidence="2" key="1">
    <citation type="submission" date="2016-06" db="UniProtKB">
        <authorList>
            <consortium name="WormBaseParasite"/>
        </authorList>
    </citation>
    <scope>IDENTIFICATION</scope>
</reference>
<protein>
    <submittedName>
        <fullName evidence="2">Aquarius_N domain-containing protein</fullName>
    </submittedName>
</protein>
<organism evidence="2">
    <name type="scientific">Gongylonema pulchrum</name>
    <dbReference type="NCBI Taxonomy" id="637853"/>
    <lineage>
        <taxon>Eukaryota</taxon>
        <taxon>Metazoa</taxon>
        <taxon>Ecdysozoa</taxon>
        <taxon>Nematoda</taxon>
        <taxon>Chromadorea</taxon>
        <taxon>Rhabditida</taxon>
        <taxon>Spirurina</taxon>
        <taxon>Spiruromorpha</taxon>
        <taxon>Spiruroidea</taxon>
        <taxon>Gongylonematidae</taxon>
        <taxon>Gongylonema</taxon>
    </lineage>
</organism>
<dbReference type="InterPro" id="IPR048966">
    <property type="entry name" value="Aquarius_b-barrel"/>
</dbReference>
<proteinExistence type="predicted"/>
<dbReference type="Pfam" id="PF21143">
    <property type="entry name" value="Aquarius_N_2nd"/>
    <property type="match status" value="1"/>
</dbReference>
<evidence type="ECO:0000259" key="1">
    <source>
        <dbReference type="Pfam" id="PF21143"/>
    </source>
</evidence>
<accession>A0A183F0F6</accession>